<reference evidence="2" key="1">
    <citation type="journal article" date="2020" name="Stud. Mycol.">
        <title>101 Dothideomycetes genomes: a test case for predicting lifestyles and emergence of pathogens.</title>
        <authorList>
            <person name="Haridas S."/>
            <person name="Albert R."/>
            <person name="Binder M."/>
            <person name="Bloem J."/>
            <person name="Labutti K."/>
            <person name="Salamov A."/>
            <person name="Andreopoulos B."/>
            <person name="Baker S."/>
            <person name="Barry K."/>
            <person name="Bills G."/>
            <person name="Bluhm B."/>
            <person name="Cannon C."/>
            <person name="Castanera R."/>
            <person name="Culley D."/>
            <person name="Daum C."/>
            <person name="Ezra D."/>
            <person name="Gonzalez J."/>
            <person name="Henrissat B."/>
            <person name="Kuo A."/>
            <person name="Liang C."/>
            <person name="Lipzen A."/>
            <person name="Lutzoni F."/>
            <person name="Magnuson J."/>
            <person name="Mondo S."/>
            <person name="Nolan M."/>
            <person name="Ohm R."/>
            <person name="Pangilinan J."/>
            <person name="Park H.-J."/>
            <person name="Ramirez L."/>
            <person name="Alfaro M."/>
            <person name="Sun H."/>
            <person name="Tritt A."/>
            <person name="Yoshinaga Y."/>
            <person name="Zwiers L.-H."/>
            <person name="Turgeon B."/>
            <person name="Goodwin S."/>
            <person name="Spatafora J."/>
            <person name="Crous P."/>
            <person name="Grigoriev I."/>
        </authorList>
    </citation>
    <scope>NUCLEOTIDE SEQUENCE</scope>
    <source>
        <strain evidence="2">CBS 113818</strain>
    </source>
</reference>
<name>A0A6A7AB44_9PLEO</name>
<evidence type="ECO:0000313" key="3">
    <source>
        <dbReference type="Proteomes" id="UP000799424"/>
    </source>
</evidence>
<evidence type="ECO:0000313" key="2">
    <source>
        <dbReference type="EMBL" id="KAF2829929.1"/>
    </source>
</evidence>
<protein>
    <submittedName>
        <fullName evidence="2">Uncharacterized protein</fullName>
    </submittedName>
</protein>
<feature type="compositionally biased region" description="Low complexity" evidence="1">
    <location>
        <begin position="1"/>
        <end position="20"/>
    </location>
</feature>
<organism evidence="2 3">
    <name type="scientific">Ophiobolus disseminans</name>
    <dbReference type="NCBI Taxonomy" id="1469910"/>
    <lineage>
        <taxon>Eukaryota</taxon>
        <taxon>Fungi</taxon>
        <taxon>Dikarya</taxon>
        <taxon>Ascomycota</taxon>
        <taxon>Pezizomycotina</taxon>
        <taxon>Dothideomycetes</taxon>
        <taxon>Pleosporomycetidae</taxon>
        <taxon>Pleosporales</taxon>
        <taxon>Pleosporineae</taxon>
        <taxon>Phaeosphaeriaceae</taxon>
        <taxon>Ophiobolus</taxon>
    </lineage>
</organism>
<keyword evidence="3" id="KW-1185">Reference proteome</keyword>
<dbReference type="EMBL" id="MU006220">
    <property type="protein sequence ID" value="KAF2829929.1"/>
    <property type="molecule type" value="Genomic_DNA"/>
</dbReference>
<gene>
    <name evidence="2" type="ORF">CC86DRAFT_403264</name>
</gene>
<sequence>MPSSPSSRPQSQASSTAPPRKTSPRSPPEYEISFVPRTKRPRTPTFVRQASLTAFKPKLVFYGPAPKPPGKPYAWAPLFPECVRRSSWWVVERVRDVVRGEEDDGWGRVGMGPGSVRSESVKTRSEERWRFDEGVWEEEAEMESVEGRIMELGLA</sequence>
<dbReference type="Proteomes" id="UP000799424">
    <property type="component" value="Unassembled WGS sequence"/>
</dbReference>
<dbReference type="AlphaFoldDB" id="A0A6A7AB44"/>
<accession>A0A6A7AB44</accession>
<proteinExistence type="predicted"/>
<feature type="region of interest" description="Disordered" evidence="1">
    <location>
        <begin position="103"/>
        <end position="122"/>
    </location>
</feature>
<feature type="region of interest" description="Disordered" evidence="1">
    <location>
        <begin position="1"/>
        <end position="38"/>
    </location>
</feature>
<evidence type="ECO:0000256" key="1">
    <source>
        <dbReference type="SAM" id="MobiDB-lite"/>
    </source>
</evidence>